<reference key="1">
    <citation type="journal article" date="2014" name="PLoS Genet.">
        <title>Signature Gene Expression Reveals Novel Clues to the Molecular Mechanisms of Dimorphic Transition in Penicillium marneffei.</title>
        <authorList>
            <person name="Yang E."/>
            <person name="Wang G."/>
            <person name="Cai J."/>
            <person name="Woo P.C."/>
            <person name="Lau S.K."/>
            <person name="Yuen K.-Y."/>
            <person name="Chow W.-N."/>
            <person name="Lin X."/>
        </authorList>
    </citation>
    <scope>NUCLEOTIDE SEQUENCE [LARGE SCALE GENOMIC DNA]</scope>
    <source>
        <strain>PM1</strain>
    </source>
</reference>
<accession>A0A093V8Q5</accession>
<evidence type="ECO:0000259" key="1">
    <source>
        <dbReference type="Pfam" id="PF06985"/>
    </source>
</evidence>
<dbReference type="PANTHER" id="PTHR24148:SF64">
    <property type="entry name" value="HETEROKARYON INCOMPATIBILITY DOMAIN-CONTAINING PROTEIN"/>
    <property type="match status" value="1"/>
</dbReference>
<dbReference type="eggNOG" id="ENOG502RUYN">
    <property type="taxonomic scope" value="Eukaryota"/>
</dbReference>
<comment type="caution">
    <text evidence="2">The sequence shown here is derived from an EMBL/GenBank/DDBJ whole genome shotgun (WGS) entry which is preliminary data.</text>
</comment>
<name>A0A093V8Q5_TALMA</name>
<dbReference type="PANTHER" id="PTHR24148">
    <property type="entry name" value="ANKYRIN REPEAT DOMAIN-CONTAINING PROTEIN 39 HOMOLOG-RELATED"/>
    <property type="match status" value="1"/>
</dbReference>
<reference evidence="2" key="2">
    <citation type="journal article" date="2014" name="PLoS Genet.">
        <title>Signature gene expression reveals novel clues to the molecular mechanisms of dimorphic transition in Penicillium marneffei.</title>
        <authorList>
            <person name="Yang E."/>
            <person name="Wang G."/>
            <person name="Cai J."/>
            <person name="Woo P.C."/>
            <person name="Lau S.K."/>
            <person name="Yuen K.-Y."/>
            <person name="Chow W.-N."/>
            <person name="Lin X."/>
        </authorList>
    </citation>
    <scope>NUCLEOTIDE SEQUENCE</scope>
    <source>
        <strain evidence="2">PM1</strain>
    </source>
</reference>
<dbReference type="HOGENOM" id="CLU_553398_0_0_1"/>
<feature type="domain" description="Heterokaryon incompatibility" evidence="1">
    <location>
        <begin position="66"/>
        <end position="163"/>
    </location>
</feature>
<dbReference type="EMBL" id="JPOX01000012">
    <property type="protein sequence ID" value="KFX48525.1"/>
    <property type="molecule type" value="Genomic_DNA"/>
</dbReference>
<protein>
    <submittedName>
        <fullName evidence="2">Vegetative incompatibility protein HET-E-1</fullName>
    </submittedName>
</protein>
<dbReference type="InterPro" id="IPR052895">
    <property type="entry name" value="HetReg/Transcr_Mod"/>
</dbReference>
<proteinExistence type="predicted"/>
<gene>
    <name evidence="2" type="ORF">GQ26_0122230</name>
</gene>
<evidence type="ECO:0000313" key="2">
    <source>
        <dbReference type="EMBL" id="KFX48525.1"/>
    </source>
</evidence>
<dbReference type="InterPro" id="IPR010730">
    <property type="entry name" value="HET"/>
</dbReference>
<organism evidence="2">
    <name type="scientific">Talaromyces marneffei PM1</name>
    <dbReference type="NCBI Taxonomy" id="1077442"/>
    <lineage>
        <taxon>Eukaryota</taxon>
        <taxon>Fungi</taxon>
        <taxon>Dikarya</taxon>
        <taxon>Ascomycota</taxon>
        <taxon>Pezizomycotina</taxon>
        <taxon>Eurotiomycetes</taxon>
        <taxon>Eurotiomycetidae</taxon>
        <taxon>Eurotiales</taxon>
        <taxon>Trichocomaceae</taxon>
        <taxon>Talaromyces</taxon>
        <taxon>Talaromyces sect. Talaromyces</taxon>
    </lineage>
</organism>
<dbReference type="Pfam" id="PF06985">
    <property type="entry name" value="HET"/>
    <property type="match status" value="1"/>
</dbReference>
<sequence>MPGYPIQLIKERDNKDWSYASIHWEPGWLRLITVSDLLKEDNPTLILSEWRGLDITNPGQSHVPKYATISHSWAASDEVQRLSEIADRPLRIDLGNNKYHTISWEGLVQAAKAARHLGCVFFWLDLTCVHQDSSDDKKLQIQHMGHVYQKSAAVIVMPGGVASAQAAGYSAPWITRAWTLQEATLSPSNVHVDDELALSKLQNLLSCRRRGLQITKVNKSTKEKTRVPFIVRCFGTDESLITSLEGVLRGRTDEMKRSAAWRSIYLRTSTKPQDMVFSVMHLLGVTIKVDYNRTREDLILELARRTRALPSWLDIGEDIPFDAKFGLVPALPIFHPNDTPSYDIDSELVPANRYTESGTYIEEYDIKIQTSPTSTFDGDLICAKIFPITFQNASRASITSDSGEKFSFGDVDQKAVTGSHVVVLGEAQVYGLAHLGLFQYGGPQVIFVGRSERGIWERHGKRAIIPKEFVDNPRRWHLTIGGKPGSDIKPCDC</sequence>
<dbReference type="AlphaFoldDB" id="A0A093V8Q5"/>